<dbReference type="GO" id="GO:0008017">
    <property type="term" value="F:microtubule binding"/>
    <property type="evidence" value="ECO:0007669"/>
    <property type="project" value="InterPro"/>
</dbReference>
<organism evidence="6 7">
    <name type="scientific">Kingdonia uniflora</name>
    <dbReference type="NCBI Taxonomy" id="39325"/>
    <lineage>
        <taxon>Eukaryota</taxon>
        <taxon>Viridiplantae</taxon>
        <taxon>Streptophyta</taxon>
        <taxon>Embryophyta</taxon>
        <taxon>Tracheophyta</taxon>
        <taxon>Spermatophyta</taxon>
        <taxon>Magnoliopsida</taxon>
        <taxon>Ranunculales</taxon>
        <taxon>Circaeasteraceae</taxon>
        <taxon>Kingdonia</taxon>
    </lineage>
</organism>
<evidence type="ECO:0000313" key="7">
    <source>
        <dbReference type="Proteomes" id="UP000541444"/>
    </source>
</evidence>
<evidence type="ECO:0000256" key="1">
    <source>
        <dbReference type="ARBA" id="ARBA00023175"/>
    </source>
</evidence>
<proteinExistence type="inferred from homology"/>
<dbReference type="Pfam" id="PF00225">
    <property type="entry name" value="Kinesin"/>
    <property type="match status" value="1"/>
</dbReference>
<evidence type="ECO:0000259" key="5">
    <source>
        <dbReference type="PROSITE" id="PS50067"/>
    </source>
</evidence>
<accession>A0A7J7LYK8</accession>
<dbReference type="PROSITE" id="PS50067">
    <property type="entry name" value="KINESIN_MOTOR_2"/>
    <property type="match status" value="1"/>
</dbReference>
<evidence type="ECO:0000256" key="3">
    <source>
        <dbReference type="SAM" id="Coils"/>
    </source>
</evidence>
<sequence>MQENYEHSFGLKSMESRKSVRKLSDTIRSLLGLKAHFTPTWADSVCKIVKELPYEEPYKNGSQVKCLSFETMGSSENIQDDIAALYDHLNRLNLQRRQALNDFLDLKGNIRVLCRIRPMAPREEIFLLQGSVVAGDSNNVFLKLGESKSKRYSFDTVFHPGSSQGYAKFVEKKENFHEIDFLARDEEVFSEVEPVIKSALDGYNACIFAYGQTGTGKTFTMEGKDNCPGVVPRAIEALFKQAEDSNHAFLFTFSMLEIYMGNLRDLLVPQMKKSMNPMPPCLTIKTDPKGGIEIENLIAIRVNDFNQAKRLYVLGNRLRSTASTNSNATSSRSHCLTRITMTFIHALERHRETNKIWMIDLGGSERVLKTKTRGKRFDEGKAINLSLSALGDVISALQRRRSHIPYRNSKLTQVLRDSLGEDSKTLMLVHVSPKEEDLCETVCSLGFATRVKSIHLGHLDSSEVQVKKEVAMAKFLQKVKQLEYEQENVRRDIKNLKADLEHRTMSEPSFDEHFQVQNISDASQDSQHCINSQLPRFMMPTICSRSKSGVNQPNRQISQKKDSLPTRRRKTSSIRAASVTFPITGISEYGSEFSVSRTASECDIKMVICPEEGNSESNFTFSKTHSNYKMVKNDPTTYTSPHGSKRVLVVPLLEKKNKIFEHDKAEKLDGLRMSGGNMTEPVNIEAHLFLNDSAVKDSEAPTPISPLEKCDVLELFILQEDGTEKNVTNLNEGLHGNVSKSEQELGSQNWPLTEAMICPIRTELIAQELPKETLVSDGEMILQESPHYLARPCLLEMRCRRDLSMDLRDAESEHHASMSYIEPQEENTKTGILDLLRWKVHMVYGGALLGLGVQNIGLDDEFFYGLML</sequence>
<dbReference type="GO" id="GO:0005524">
    <property type="term" value="F:ATP binding"/>
    <property type="evidence" value="ECO:0007669"/>
    <property type="project" value="UniProtKB-UniRule"/>
</dbReference>
<evidence type="ECO:0000256" key="2">
    <source>
        <dbReference type="PROSITE-ProRule" id="PRU00283"/>
    </source>
</evidence>
<dbReference type="InterPro" id="IPR027417">
    <property type="entry name" value="P-loop_NTPase"/>
</dbReference>
<dbReference type="GO" id="GO:0015630">
    <property type="term" value="C:microtubule cytoskeleton"/>
    <property type="evidence" value="ECO:0007669"/>
    <property type="project" value="TreeGrafter"/>
</dbReference>
<feature type="binding site" evidence="2">
    <location>
        <begin position="211"/>
        <end position="218"/>
    </location>
    <ligand>
        <name>ATP</name>
        <dbReference type="ChEBI" id="CHEBI:30616"/>
    </ligand>
</feature>
<evidence type="ECO:0000256" key="4">
    <source>
        <dbReference type="SAM" id="MobiDB-lite"/>
    </source>
</evidence>
<dbReference type="EMBL" id="JACGCM010001879">
    <property type="protein sequence ID" value="KAF6147741.1"/>
    <property type="molecule type" value="Genomic_DNA"/>
</dbReference>
<feature type="coiled-coil region" evidence="3">
    <location>
        <begin position="472"/>
        <end position="499"/>
    </location>
</feature>
<dbReference type="InterPro" id="IPR027640">
    <property type="entry name" value="Kinesin-like_fam"/>
</dbReference>
<feature type="domain" description="Kinesin motor" evidence="5">
    <location>
        <begin position="109"/>
        <end position="454"/>
    </location>
</feature>
<keyword evidence="2" id="KW-0067">ATP-binding</keyword>
<keyword evidence="7" id="KW-1185">Reference proteome</keyword>
<dbReference type="Proteomes" id="UP000541444">
    <property type="component" value="Unassembled WGS sequence"/>
</dbReference>
<dbReference type="InterPro" id="IPR036961">
    <property type="entry name" value="Kinesin_motor_dom_sf"/>
</dbReference>
<gene>
    <name evidence="6" type="ORF">GIB67_006714</name>
</gene>
<evidence type="ECO:0000313" key="6">
    <source>
        <dbReference type="EMBL" id="KAF6147741.1"/>
    </source>
</evidence>
<keyword evidence="1 2" id="KW-0505">Motor protein</keyword>
<dbReference type="GO" id="GO:0003777">
    <property type="term" value="F:microtubule motor activity"/>
    <property type="evidence" value="ECO:0007669"/>
    <property type="project" value="InterPro"/>
</dbReference>
<comment type="similarity">
    <text evidence="2">Belongs to the TRAFAC class myosin-kinesin ATPase superfamily. Kinesin family.</text>
</comment>
<dbReference type="PANTHER" id="PTHR47972:SF23">
    <property type="entry name" value="KINESIN MOTOR DOMAIN-CONTAINING PROTEIN"/>
    <property type="match status" value="1"/>
</dbReference>
<feature type="compositionally biased region" description="Polar residues" evidence="4">
    <location>
        <begin position="545"/>
        <end position="557"/>
    </location>
</feature>
<name>A0A7J7LYK8_9MAGN</name>
<keyword evidence="3" id="KW-0175">Coiled coil</keyword>
<dbReference type="SMART" id="SM00129">
    <property type="entry name" value="KISc"/>
    <property type="match status" value="1"/>
</dbReference>
<reference evidence="6 7" key="1">
    <citation type="journal article" date="2020" name="IScience">
        <title>Genome Sequencing of the Endangered Kingdonia uniflora (Circaeasteraceae, Ranunculales) Reveals Potential Mechanisms of Evolutionary Specialization.</title>
        <authorList>
            <person name="Sun Y."/>
            <person name="Deng T."/>
            <person name="Zhang A."/>
            <person name="Moore M.J."/>
            <person name="Landis J.B."/>
            <person name="Lin N."/>
            <person name="Zhang H."/>
            <person name="Zhang X."/>
            <person name="Huang J."/>
            <person name="Zhang X."/>
            <person name="Sun H."/>
            <person name="Wang H."/>
        </authorList>
    </citation>
    <scope>NUCLEOTIDE SEQUENCE [LARGE SCALE GENOMIC DNA]</scope>
    <source>
        <strain evidence="6">TB1705</strain>
        <tissue evidence="6">Leaf</tissue>
    </source>
</reference>
<dbReference type="PRINTS" id="PR00380">
    <property type="entry name" value="KINESINHEAVY"/>
</dbReference>
<comment type="caution">
    <text evidence="6">The sequence shown here is derived from an EMBL/GenBank/DDBJ whole genome shotgun (WGS) entry which is preliminary data.</text>
</comment>
<dbReference type="SUPFAM" id="SSF52540">
    <property type="entry name" value="P-loop containing nucleoside triphosphate hydrolases"/>
    <property type="match status" value="1"/>
</dbReference>
<protein>
    <recommendedName>
        <fullName evidence="5">Kinesin motor domain-containing protein</fullName>
    </recommendedName>
</protein>
<dbReference type="Gene3D" id="3.40.850.10">
    <property type="entry name" value="Kinesin motor domain"/>
    <property type="match status" value="1"/>
</dbReference>
<dbReference type="AlphaFoldDB" id="A0A7J7LYK8"/>
<dbReference type="PANTHER" id="PTHR47972">
    <property type="entry name" value="KINESIN-LIKE PROTEIN KLP-3"/>
    <property type="match status" value="1"/>
</dbReference>
<feature type="region of interest" description="Disordered" evidence="4">
    <location>
        <begin position="545"/>
        <end position="573"/>
    </location>
</feature>
<dbReference type="OrthoDB" id="3176171at2759"/>
<keyword evidence="2" id="KW-0547">Nucleotide-binding</keyword>
<dbReference type="GO" id="GO:0007018">
    <property type="term" value="P:microtubule-based movement"/>
    <property type="evidence" value="ECO:0007669"/>
    <property type="project" value="InterPro"/>
</dbReference>
<dbReference type="InterPro" id="IPR001752">
    <property type="entry name" value="Kinesin_motor_dom"/>
</dbReference>